<name>A0ABT5BNI0_9BACT</name>
<evidence type="ECO:0000256" key="3">
    <source>
        <dbReference type="SAM" id="SignalP"/>
    </source>
</evidence>
<evidence type="ECO:0000313" key="5">
    <source>
        <dbReference type="EMBL" id="MDC0675729.1"/>
    </source>
</evidence>
<dbReference type="EMBL" id="JAQNDN010000028">
    <property type="protein sequence ID" value="MDC0675729.1"/>
    <property type="molecule type" value="Genomic_DNA"/>
</dbReference>
<dbReference type="Gene3D" id="1.10.287.470">
    <property type="entry name" value="Helix hairpin bin"/>
    <property type="match status" value="1"/>
</dbReference>
<dbReference type="RefSeq" id="WP_272011170.1">
    <property type="nucleotide sequence ID" value="NZ_JAQNDN010000028.1"/>
</dbReference>
<dbReference type="InterPro" id="IPR006143">
    <property type="entry name" value="RND_pump_MFP"/>
</dbReference>
<dbReference type="SUPFAM" id="SSF111369">
    <property type="entry name" value="HlyD-like secretion proteins"/>
    <property type="match status" value="1"/>
</dbReference>
<dbReference type="Gene3D" id="2.40.30.170">
    <property type="match status" value="1"/>
</dbReference>
<feature type="coiled-coil region" evidence="2">
    <location>
        <begin position="101"/>
        <end position="128"/>
    </location>
</feature>
<reference evidence="5 6" key="1">
    <citation type="submission" date="2022-11" db="EMBL/GenBank/DDBJ databases">
        <title>Minimal conservation of predation-associated metabolite biosynthetic gene clusters underscores biosynthetic potential of Myxococcota including descriptions for ten novel species: Archangium lansinium sp. nov., Myxococcus landrumus sp. nov., Nannocystis bai.</title>
        <authorList>
            <person name="Ahearne A."/>
            <person name="Stevens C."/>
            <person name="Dowd S."/>
        </authorList>
    </citation>
    <scope>NUCLEOTIDE SEQUENCE [LARGE SCALE GENOMIC DNA]</scope>
    <source>
        <strain evidence="5 6">NCELM</strain>
    </source>
</reference>
<dbReference type="Gene3D" id="2.40.50.100">
    <property type="match status" value="1"/>
</dbReference>
<dbReference type="PANTHER" id="PTHR30469:SF15">
    <property type="entry name" value="HLYD FAMILY OF SECRETION PROTEINS"/>
    <property type="match status" value="1"/>
</dbReference>
<dbReference type="Gene3D" id="2.40.420.20">
    <property type="match status" value="1"/>
</dbReference>
<evidence type="ECO:0000313" key="6">
    <source>
        <dbReference type="Proteomes" id="UP001217838"/>
    </source>
</evidence>
<feature type="chain" id="PRO_5045564696" evidence="3">
    <location>
        <begin position="21"/>
        <end position="368"/>
    </location>
</feature>
<gene>
    <name evidence="5" type="ORF">POL58_48825</name>
</gene>
<sequence>MTSPRTSGALLLLTAQLACAEPEQVRAGSEPAAAPVVVARAEAGVLASEHVFPGQVRAMQAAALGFGAQGRVLTVEVREGDRVELGQLLATLDPRQARAQMAAASSNLDEVEHELSQARREAGRARDLGAQVLAGESIERELGRAEAFAARRARRHAELRAARVGLSEHQLRAPFAGVVRTREVDAGRWVAAGQAVLELVAEGPVEVRAAVSPTLREQLAVGGATSLRPSLGSTPERAAGDPAELTAEIVAISAIVEPVTQTVELRLSPRGQGWLLPGMIVQVGVPVRHEAPGAVVVPRDAVVQGAAETRVLKVLDGHACAVQVELLAMAGASALVLGAGLGPGDVVVTRGNERLRDRQDVRIVEARE</sequence>
<evidence type="ECO:0000256" key="2">
    <source>
        <dbReference type="SAM" id="Coils"/>
    </source>
</evidence>
<dbReference type="PANTHER" id="PTHR30469">
    <property type="entry name" value="MULTIDRUG RESISTANCE PROTEIN MDTA"/>
    <property type="match status" value="1"/>
</dbReference>
<comment type="similarity">
    <text evidence="1">Belongs to the membrane fusion protein (MFP) (TC 8.A.1) family.</text>
</comment>
<organism evidence="5 6">
    <name type="scientific">Nannocystis radixulma</name>
    <dbReference type="NCBI Taxonomy" id="2995305"/>
    <lineage>
        <taxon>Bacteria</taxon>
        <taxon>Pseudomonadati</taxon>
        <taxon>Myxococcota</taxon>
        <taxon>Polyangia</taxon>
        <taxon>Nannocystales</taxon>
        <taxon>Nannocystaceae</taxon>
        <taxon>Nannocystis</taxon>
    </lineage>
</organism>
<protein>
    <submittedName>
        <fullName evidence="5">Efflux RND transporter periplasmic adaptor subunit</fullName>
    </submittedName>
</protein>
<keyword evidence="3" id="KW-0732">Signal</keyword>
<feature type="domain" description="Multidrug resistance protein MdtA-like barrel-sandwich hybrid" evidence="4">
    <location>
        <begin position="69"/>
        <end position="196"/>
    </location>
</feature>
<dbReference type="InterPro" id="IPR058625">
    <property type="entry name" value="MdtA-like_BSH"/>
</dbReference>
<dbReference type="NCBIfam" id="TIGR01730">
    <property type="entry name" value="RND_mfp"/>
    <property type="match status" value="1"/>
</dbReference>
<accession>A0ABT5BNI0</accession>
<evidence type="ECO:0000259" key="4">
    <source>
        <dbReference type="Pfam" id="PF25917"/>
    </source>
</evidence>
<comment type="caution">
    <text evidence="5">The sequence shown here is derived from an EMBL/GenBank/DDBJ whole genome shotgun (WGS) entry which is preliminary data.</text>
</comment>
<keyword evidence="6" id="KW-1185">Reference proteome</keyword>
<evidence type="ECO:0000256" key="1">
    <source>
        <dbReference type="ARBA" id="ARBA00009477"/>
    </source>
</evidence>
<dbReference type="Pfam" id="PF25917">
    <property type="entry name" value="BSH_RND"/>
    <property type="match status" value="1"/>
</dbReference>
<dbReference type="Proteomes" id="UP001217838">
    <property type="component" value="Unassembled WGS sequence"/>
</dbReference>
<proteinExistence type="inferred from homology"/>
<keyword evidence="2" id="KW-0175">Coiled coil</keyword>
<feature type="signal peptide" evidence="3">
    <location>
        <begin position="1"/>
        <end position="20"/>
    </location>
</feature>